<dbReference type="GeneID" id="97549829"/>
<accession>A0A2V2NDK4</accession>
<dbReference type="InterPro" id="IPR017896">
    <property type="entry name" value="4Fe4S_Fe-S-bd"/>
</dbReference>
<evidence type="ECO:0000259" key="1">
    <source>
        <dbReference type="PROSITE" id="PS51379"/>
    </source>
</evidence>
<dbReference type="EMBL" id="QGMY01000002">
    <property type="protein sequence ID" value="PWR74437.1"/>
    <property type="molecule type" value="Genomic_DNA"/>
</dbReference>
<proteinExistence type="predicted"/>
<dbReference type="PROSITE" id="PS51379">
    <property type="entry name" value="4FE4S_FER_2"/>
    <property type="match status" value="1"/>
</dbReference>
<protein>
    <submittedName>
        <fullName evidence="2">Epoxyqueuosine reductase</fullName>
    </submittedName>
</protein>
<organism evidence="2 3">
    <name type="scientific">Methanospirillum lacunae</name>
    <dbReference type="NCBI Taxonomy" id="668570"/>
    <lineage>
        <taxon>Archaea</taxon>
        <taxon>Methanobacteriati</taxon>
        <taxon>Methanobacteriota</taxon>
        <taxon>Stenosarchaea group</taxon>
        <taxon>Methanomicrobia</taxon>
        <taxon>Methanomicrobiales</taxon>
        <taxon>Methanospirillaceae</taxon>
        <taxon>Methanospirillum</taxon>
    </lineage>
</organism>
<evidence type="ECO:0000313" key="3">
    <source>
        <dbReference type="Proteomes" id="UP000245657"/>
    </source>
</evidence>
<dbReference type="OrthoDB" id="23478at2157"/>
<dbReference type="GO" id="GO:0016491">
    <property type="term" value="F:oxidoreductase activity"/>
    <property type="evidence" value="ECO:0007669"/>
    <property type="project" value="UniProtKB-ARBA"/>
</dbReference>
<comment type="caution">
    <text evidence="2">The sequence shown here is derived from an EMBL/GenBank/DDBJ whole genome shotgun (WGS) entry which is preliminary data.</text>
</comment>
<gene>
    <name evidence="2" type="ORF">DK846_04640</name>
</gene>
<dbReference type="PANTHER" id="PTHR42827:SF1">
    <property type="entry name" value="IRON-SULFUR CLUSTER-BINDING PROTEIN"/>
    <property type="match status" value="1"/>
</dbReference>
<feature type="domain" description="4Fe-4S ferredoxin-type" evidence="1">
    <location>
        <begin position="161"/>
        <end position="190"/>
    </location>
</feature>
<dbReference type="SUPFAM" id="SSF54862">
    <property type="entry name" value="4Fe-4S ferredoxins"/>
    <property type="match status" value="1"/>
</dbReference>
<evidence type="ECO:0000313" key="2">
    <source>
        <dbReference type="EMBL" id="PWR74437.1"/>
    </source>
</evidence>
<dbReference type="AlphaFoldDB" id="A0A2V2NDK4"/>
<dbReference type="Pfam" id="PF13484">
    <property type="entry name" value="Fer4_16"/>
    <property type="match status" value="1"/>
</dbReference>
<sequence length="241" mass="26334">MSLDEALRQIAGQAGVNHYGVADLHHAHEAIREQGGDEIAMYPIAISVGMNLVHPVVDLLPEKSESGLLLYRHYAYNVINNRLDILVSQLAGRIQEEGYAAFPVPASTRTNNEKISAFFSHKLAAHCAGLGWIGKSCLLITESAGPRVRWGSILTNAPLTPTGTPIKERCGLCHECVDACPVHAFTGESFREEDPRDIRYDAGKCDLFFASLRAQGKEAVCGMCLYACPYGKRASEKIEHP</sequence>
<dbReference type="Gene3D" id="3.30.70.20">
    <property type="match status" value="1"/>
</dbReference>
<dbReference type="PROSITE" id="PS00198">
    <property type="entry name" value="4FE4S_FER_1"/>
    <property type="match status" value="1"/>
</dbReference>
<name>A0A2V2NDK4_9EURY</name>
<dbReference type="PANTHER" id="PTHR42827">
    <property type="entry name" value="IRON-SULFUR CLUSTER-BINDING PROTEIN-RELATED"/>
    <property type="match status" value="1"/>
</dbReference>
<dbReference type="Proteomes" id="UP000245657">
    <property type="component" value="Unassembled WGS sequence"/>
</dbReference>
<reference evidence="2 3" key="1">
    <citation type="submission" date="2018-05" db="EMBL/GenBank/DDBJ databases">
        <title>Draft genome of Methanospirillum lacunae Ki8-1.</title>
        <authorList>
            <person name="Dueholm M.S."/>
            <person name="Nielsen P.H."/>
            <person name="Bakmann L.F."/>
            <person name="Otzen D.E."/>
        </authorList>
    </citation>
    <scope>NUCLEOTIDE SEQUENCE [LARGE SCALE GENOMIC DNA]</scope>
    <source>
        <strain evidence="2 3">Ki8-1</strain>
    </source>
</reference>
<dbReference type="InterPro" id="IPR017900">
    <property type="entry name" value="4Fe4S_Fe_S_CS"/>
</dbReference>
<dbReference type="RefSeq" id="WP_109967716.1">
    <property type="nucleotide sequence ID" value="NZ_CP176093.1"/>
</dbReference>
<keyword evidence="3" id="KW-1185">Reference proteome</keyword>